<evidence type="ECO:0000259" key="1">
    <source>
        <dbReference type="Pfam" id="PF01609"/>
    </source>
</evidence>
<dbReference type="InterPro" id="IPR002559">
    <property type="entry name" value="Transposase_11"/>
</dbReference>
<gene>
    <name evidence="2" type="ORF">HSX42_08315</name>
</gene>
<dbReference type="RefSeq" id="WP_223812844.1">
    <property type="nucleotide sequence ID" value="NZ_CP133461.1"/>
</dbReference>
<dbReference type="Proteomes" id="UP001297580">
    <property type="component" value="Chromosome"/>
</dbReference>
<feature type="domain" description="Transposase IS4-like" evidence="1">
    <location>
        <begin position="21"/>
        <end position="88"/>
    </location>
</feature>
<reference evidence="2 3" key="1">
    <citation type="submission" date="2023-08" db="EMBL/GenBank/DDBJ databases">
        <title>Complete genome sequence of Geobacillus thermodenitrificans K1041, a genetically tractable strain representative of the genus Geobacillus.</title>
        <authorList>
            <person name="Kani S."/>
            <person name="Suzuki H."/>
        </authorList>
    </citation>
    <scope>NUCLEOTIDE SEQUENCE [LARGE SCALE GENOMIC DNA]</scope>
    <source>
        <strain evidence="2 3">K1041</strain>
    </source>
</reference>
<dbReference type="Pfam" id="PF01609">
    <property type="entry name" value="DDE_Tnp_1"/>
    <property type="match status" value="1"/>
</dbReference>
<evidence type="ECO:0000313" key="3">
    <source>
        <dbReference type="Proteomes" id="UP001297580"/>
    </source>
</evidence>
<keyword evidence="3" id="KW-1185">Reference proteome</keyword>
<evidence type="ECO:0000313" key="2">
    <source>
        <dbReference type="EMBL" id="WMV77727.1"/>
    </source>
</evidence>
<protein>
    <submittedName>
        <fullName evidence="2">Transposase</fullName>
    </submittedName>
</protein>
<organism evidence="2 3">
    <name type="scientific">Geobacillus thermodenitrificans</name>
    <dbReference type="NCBI Taxonomy" id="33940"/>
    <lineage>
        <taxon>Bacteria</taxon>
        <taxon>Bacillati</taxon>
        <taxon>Bacillota</taxon>
        <taxon>Bacilli</taxon>
        <taxon>Bacillales</taxon>
        <taxon>Anoxybacillaceae</taxon>
        <taxon>Geobacillus</taxon>
    </lineage>
</organism>
<sequence length="89" mass="9930">MIPKQIRACRLGTIGSKEINCICVPPRKGSILSHVLTTAHRNDAAVAPELLSSLQGWDIEFALEDAAYDREQICKTAEQWDIFFVSPMN</sequence>
<proteinExistence type="predicted"/>
<dbReference type="EMBL" id="CP133461">
    <property type="protein sequence ID" value="WMV77727.1"/>
    <property type="molecule type" value="Genomic_DNA"/>
</dbReference>
<name>A0ABY9QI80_GEOTD</name>
<accession>A0ABY9QI80</accession>